<evidence type="ECO:0000313" key="4">
    <source>
        <dbReference type="Proteomes" id="UP000526302"/>
    </source>
</evidence>
<feature type="transmembrane region" description="Helical" evidence="1">
    <location>
        <begin position="244"/>
        <end position="266"/>
    </location>
</feature>
<keyword evidence="1" id="KW-0472">Membrane</keyword>
<reference evidence="3 4" key="1">
    <citation type="journal article" date="2020" name="Biotechnol. Biofuels">
        <title>New insights from the biogas microbiome by comprehensive genome-resolved metagenomics of nearly 1600 species originating from multiple anaerobic digesters.</title>
        <authorList>
            <person name="Campanaro S."/>
            <person name="Treu L."/>
            <person name="Rodriguez-R L.M."/>
            <person name="Kovalovszki A."/>
            <person name="Ziels R.M."/>
            <person name="Maus I."/>
            <person name="Zhu X."/>
            <person name="Kougias P.G."/>
            <person name="Basile A."/>
            <person name="Luo G."/>
            <person name="Schluter A."/>
            <person name="Konstantinidis K.T."/>
            <person name="Angelidaki I."/>
        </authorList>
    </citation>
    <scope>NUCLEOTIDE SEQUENCE [LARGE SCALE GENOMIC DNA]</scope>
    <source>
        <strain evidence="3">AS22ysBPME_79</strain>
    </source>
</reference>
<feature type="transmembrane region" description="Helical" evidence="1">
    <location>
        <begin position="368"/>
        <end position="385"/>
    </location>
</feature>
<gene>
    <name evidence="3" type="ORF">GX950_01255</name>
</gene>
<dbReference type="PANTHER" id="PTHR42204:SF1">
    <property type="entry name" value="INTEGRAL MEMBRANE PROTEIN"/>
    <property type="match status" value="1"/>
</dbReference>
<feature type="transmembrane region" description="Helical" evidence="1">
    <location>
        <begin position="89"/>
        <end position="115"/>
    </location>
</feature>
<sequence>MILLSCIIGAILGTIAGLTPGLHTNTIAALIALTPFFGNEIMTIVLSMSIVQSFVEFIPSTFLGVPTTTTFEGVLPAHKMLLKGKGLEAITLTVFGGIIGTTMSVIFIPIFFLIIEQNKKEIILLTPIILIFALILMIQQENTTKKRITALFIMIVAGTQGIIFKNQIFALITGYFGIAGTLYALKEKNNYKKQETKIKIDNKISESILGLIGGAIVAIMPGIGSNTAARIIKTFKLKIDEKGYLAMLGSINTVNFFFGYIALFALNKTRNGAMVAIQDKIMLTKETMMLGVIIMLISAGIGGIVTIILSKKLINYFDENNTRKLNKISLVIMMLVVFLQGGIIGIITTIFSTALGLFVIVNKAKRSLCMSSLIIPTLFFYLFILI</sequence>
<dbReference type="InterPro" id="IPR002823">
    <property type="entry name" value="DUF112_TM"/>
</dbReference>
<dbReference type="Proteomes" id="UP000526302">
    <property type="component" value="Unassembled WGS sequence"/>
</dbReference>
<feature type="domain" description="DUF112" evidence="2">
    <location>
        <begin position="3"/>
        <end position="370"/>
    </location>
</feature>
<evidence type="ECO:0000313" key="3">
    <source>
        <dbReference type="EMBL" id="NMA44424.1"/>
    </source>
</evidence>
<organism evidence="3 4">
    <name type="scientific">Candidatus Iainarchaeum sp</name>
    <dbReference type="NCBI Taxonomy" id="3101447"/>
    <lineage>
        <taxon>Archaea</taxon>
        <taxon>Candidatus Iainarchaeota</taxon>
        <taxon>Candidatus Iainarchaeia</taxon>
        <taxon>Candidatus Iainarchaeales</taxon>
        <taxon>Candidatus Iainarchaeaceae</taxon>
        <taxon>Candidatus Iainarchaeum</taxon>
    </lineage>
</organism>
<evidence type="ECO:0000256" key="1">
    <source>
        <dbReference type="SAM" id="Phobius"/>
    </source>
</evidence>
<feature type="transmembrane region" description="Helical" evidence="1">
    <location>
        <begin position="169"/>
        <end position="185"/>
    </location>
</feature>
<feature type="transmembrane region" description="Helical" evidence="1">
    <location>
        <begin position="206"/>
        <end position="224"/>
    </location>
</feature>
<dbReference type="PANTHER" id="PTHR42204">
    <property type="entry name" value="INTEGRAL MEMBRANE PROTEIN"/>
    <property type="match status" value="1"/>
</dbReference>
<protein>
    <recommendedName>
        <fullName evidence="2">DUF112 domain-containing protein</fullName>
    </recommendedName>
</protein>
<name>A0A7K4BYT7_9ARCH</name>
<dbReference type="EMBL" id="JAAZKV010000009">
    <property type="protein sequence ID" value="NMA44424.1"/>
    <property type="molecule type" value="Genomic_DNA"/>
</dbReference>
<dbReference type="Pfam" id="PF01970">
    <property type="entry name" value="TctA"/>
    <property type="match status" value="1"/>
</dbReference>
<feature type="transmembrane region" description="Helical" evidence="1">
    <location>
        <begin position="287"/>
        <end position="308"/>
    </location>
</feature>
<accession>A0A7K4BYT7</accession>
<keyword evidence="1" id="KW-1133">Transmembrane helix</keyword>
<comment type="caution">
    <text evidence="3">The sequence shown here is derived from an EMBL/GenBank/DDBJ whole genome shotgun (WGS) entry which is preliminary data.</text>
</comment>
<feature type="transmembrane region" description="Helical" evidence="1">
    <location>
        <begin position="328"/>
        <end position="361"/>
    </location>
</feature>
<feature type="transmembrane region" description="Helical" evidence="1">
    <location>
        <begin position="147"/>
        <end position="163"/>
    </location>
</feature>
<proteinExistence type="predicted"/>
<evidence type="ECO:0000259" key="2">
    <source>
        <dbReference type="Pfam" id="PF01970"/>
    </source>
</evidence>
<dbReference type="AlphaFoldDB" id="A0A7K4BYT7"/>
<feature type="transmembrane region" description="Helical" evidence="1">
    <location>
        <begin position="121"/>
        <end position="138"/>
    </location>
</feature>
<feature type="transmembrane region" description="Helical" evidence="1">
    <location>
        <begin position="27"/>
        <end position="51"/>
    </location>
</feature>
<keyword evidence="1" id="KW-0812">Transmembrane</keyword>